<dbReference type="EMBL" id="CP036318">
    <property type="protein sequence ID" value="QDV56072.1"/>
    <property type="molecule type" value="Genomic_DNA"/>
</dbReference>
<keyword evidence="3" id="KW-1185">Reference proteome</keyword>
<organism evidence="2 3">
    <name type="scientific">Rosistilla oblonga</name>
    <dbReference type="NCBI Taxonomy" id="2527990"/>
    <lineage>
        <taxon>Bacteria</taxon>
        <taxon>Pseudomonadati</taxon>
        <taxon>Planctomycetota</taxon>
        <taxon>Planctomycetia</taxon>
        <taxon>Pirellulales</taxon>
        <taxon>Pirellulaceae</taxon>
        <taxon>Rosistilla</taxon>
    </lineage>
</organism>
<feature type="compositionally biased region" description="Polar residues" evidence="1">
    <location>
        <begin position="115"/>
        <end position="128"/>
    </location>
</feature>
<dbReference type="AlphaFoldDB" id="A0A518ISK5"/>
<feature type="compositionally biased region" description="Basic and acidic residues" evidence="1">
    <location>
        <begin position="18"/>
        <end position="39"/>
    </location>
</feature>
<dbReference type="Proteomes" id="UP000316770">
    <property type="component" value="Chromosome"/>
</dbReference>
<name>A0A518ISK5_9BACT</name>
<feature type="region of interest" description="Disordered" evidence="1">
    <location>
        <begin position="1"/>
        <end position="46"/>
    </location>
</feature>
<evidence type="ECO:0000256" key="1">
    <source>
        <dbReference type="SAM" id="MobiDB-lite"/>
    </source>
</evidence>
<reference evidence="2 3" key="1">
    <citation type="submission" date="2019-02" db="EMBL/GenBank/DDBJ databases">
        <title>Deep-cultivation of Planctomycetes and their phenomic and genomic characterization uncovers novel biology.</title>
        <authorList>
            <person name="Wiegand S."/>
            <person name="Jogler M."/>
            <person name="Boedeker C."/>
            <person name="Pinto D."/>
            <person name="Vollmers J."/>
            <person name="Rivas-Marin E."/>
            <person name="Kohn T."/>
            <person name="Peeters S.H."/>
            <person name="Heuer A."/>
            <person name="Rast P."/>
            <person name="Oberbeckmann S."/>
            <person name="Bunk B."/>
            <person name="Jeske O."/>
            <person name="Meyerdierks A."/>
            <person name="Storesund J.E."/>
            <person name="Kallscheuer N."/>
            <person name="Luecker S."/>
            <person name="Lage O.M."/>
            <person name="Pohl T."/>
            <person name="Merkel B.J."/>
            <person name="Hornburger P."/>
            <person name="Mueller R.-W."/>
            <person name="Bruemmer F."/>
            <person name="Labrenz M."/>
            <person name="Spormann A.M."/>
            <person name="Op den Camp H."/>
            <person name="Overmann J."/>
            <person name="Amann R."/>
            <person name="Jetten M.S.M."/>
            <person name="Mascher T."/>
            <person name="Medema M.H."/>
            <person name="Devos D.P."/>
            <person name="Kaster A.-K."/>
            <person name="Ovreas L."/>
            <person name="Rohde M."/>
            <person name="Galperin M.Y."/>
            <person name="Jogler C."/>
        </authorList>
    </citation>
    <scope>NUCLEOTIDE SEQUENCE [LARGE SCALE GENOMIC DNA]</scope>
    <source>
        <strain evidence="2 3">Mal33</strain>
    </source>
</reference>
<sequence>MVAFRSAKGRGPGNALSRSERRPYEHEAQASDSTRRIERSVGLGSRDSLNPRLQITRLRFVLVLQSSALARVCVIAGCSFVRALPMVAFRSAKVRGPGNALSRSERRPYEHEAQASDSTPANRASDSTRQIERVVPPPANQASDSTRQIGLMIPHANRAIGYSGSMPKSRIVSSVSNFNPRSANLASPPARRSMIPRTPSTFKPKASAASTACNALPPLVITSSTI</sequence>
<protein>
    <submittedName>
        <fullName evidence="2">Uncharacterized protein</fullName>
    </submittedName>
</protein>
<proteinExistence type="predicted"/>
<evidence type="ECO:0000313" key="2">
    <source>
        <dbReference type="EMBL" id="QDV56072.1"/>
    </source>
</evidence>
<evidence type="ECO:0000313" key="3">
    <source>
        <dbReference type="Proteomes" id="UP000316770"/>
    </source>
</evidence>
<feature type="compositionally biased region" description="Basic and acidic residues" evidence="1">
    <location>
        <begin position="103"/>
        <end position="114"/>
    </location>
</feature>
<feature type="region of interest" description="Disordered" evidence="1">
    <location>
        <begin position="95"/>
        <end position="146"/>
    </location>
</feature>
<accession>A0A518ISK5</accession>
<gene>
    <name evidence="2" type="ORF">Mal33_20510</name>
</gene>